<dbReference type="InterPro" id="IPR029044">
    <property type="entry name" value="Nucleotide-diphossugar_trans"/>
</dbReference>
<evidence type="ECO:0000259" key="1">
    <source>
        <dbReference type="Pfam" id="PF00535"/>
    </source>
</evidence>
<dbReference type="Proteomes" id="UP000067399">
    <property type="component" value="Chromosome"/>
</dbReference>
<dbReference type="AlphaFoldDB" id="A0A0P0UR38"/>
<evidence type="ECO:0000313" key="2">
    <source>
        <dbReference type="EMBL" id="BAS67676.1"/>
    </source>
</evidence>
<dbReference type="PANTHER" id="PTHR22916">
    <property type="entry name" value="GLYCOSYLTRANSFERASE"/>
    <property type="match status" value="1"/>
</dbReference>
<dbReference type="STRING" id="1303921.BSEPE_0679"/>
<dbReference type="PANTHER" id="PTHR22916:SF67">
    <property type="entry name" value="COLANIC ACID BIOSYNTHESIS GLYCOSYL TRANSFERASE WCAE-RELATED"/>
    <property type="match status" value="1"/>
</dbReference>
<dbReference type="Pfam" id="PF00535">
    <property type="entry name" value="Glycos_transf_2"/>
    <property type="match status" value="1"/>
</dbReference>
<name>A0A0P0UR38_9GAMM</name>
<accession>A0A0P0UR38</accession>
<dbReference type="CDD" id="cd06433">
    <property type="entry name" value="GT_2_WfgS_like"/>
    <property type="match status" value="1"/>
</dbReference>
<feature type="domain" description="Glycosyltransferase 2-like" evidence="1">
    <location>
        <begin position="12"/>
        <end position="154"/>
    </location>
</feature>
<dbReference type="OrthoDB" id="396512at2"/>
<keyword evidence="2" id="KW-0808">Transferase</keyword>
<reference evidence="2 3" key="2">
    <citation type="journal article" date="2016" name="ISME J.">
        <title>Heterogeneous composition of key metabolic gene clusters in a vent mussel symbiont population.</title>
        <authorList>
            <person name="Ikuta T."/>
            <person name="Takaki Y."/>
            <person name="Nagai Y."/>
            <person name="Shimamura S."/>
            <person name="Tsuda M."/>
            <person name="Kawagucci S."/>
            <person name="Aoki Y."/>
            <person name="Inoue K."/>
            <person name="Teruya M."/>
            <person name="Satou K."/>
            <person name="Teruya K."/>
            <person name="Shimoji M."/>
            <person name="Tamotsu H."/>
            <person name="Hirano T."/>
            <person name="Maruyama T."/>
            <person name="Yoshida T."/>
        </authorList>
    </citation>
    <scope>NUCLEOTIDE SEQUENCE [LARGE SCALE GENOMIC DNA]</scope>
    <source>
        <strain evidence="2 3">Myojin Knoll</strain>
    </source>
</reference>
<gene>
    <name evidence="2" type="ORF">BSEPE_0679</name>
</gene>
<dbReference type="EMBL" id="AP013042">
    <property type="protein sequence ID" value="BAS67676.1"/>
    <property type="molecule type" value="Genomic_DNA"/>
</dbReference>
<proteinExistence type="predicted"/>
<organism evidence="2 3">
    <name type="scientific">endosymbiont of Bathymodiolus septemdierum str. Myojin knoll</name>
    <dbReference type="NCBI Taxonomy" id="1303921"/>
    <lineage>
        <taxon>Bacteria</taxon>
        <taxon>Pseudomonadati</taxon>
        <taxon>Pseudomonadota</taxon>
        <taxon>Gammaproteobacteria</taxon>
        <taxon>sulfur-oxidizing symbionts</taxon>
    </lineage>
</organism>
<dbReference type="Gene3D" id="3.90.550.10">
    <property type="entry name" value="Spore Coat Polysaccharide Biosynthesis Protein SpsA, Chain A"/>
    <property type="match status" value="1"/>
</dbReference>
<protein>
    <submittedName>
        <fullName evidence="2">Glycosyl transferase family 2</fullName>
    </submittedName>
</protein>
<keyword evidence="3" id="KW-1185">Reference proteome</keyword>
<dbReference type="RefSeq" id="WP_066044162.1">
    <property type="nucleotide sequence ID" value="NZ_AP013042.1"/>
</dbReference>
<reference evidence="2 3" key="1">
    <citation type="journal article" date="2000" name="Mar. Ecol. Prog. Ser.">
        <title>Phylogenetic characterization of endosymbionts in three hydrothermal vent mussels: influence on host distributions.</title>
        <authorList>
            <person name="Fujiwara Y."/>
            <person name="Takai K."/>
            <person name="Uematsu K."/>
            <person name="Tsuchida S."/>
            <person name="Hunt J.C."/>
            <person name="Hashimoto J."/>
        </authorList>
    </citation>
    <scope>NUCLEOTIDE SEQUENCE [LARGE SCALE GENOMIC DNA]</scope>
    <source>
        <strain evidence="2 3">Myojin Knoll</strain>
    </source>
</reference>
<dbReference type="KEGG" id="ebh:BSEPE_0679"/>
<dbReference type="InterPro" id="IPR001173">
    <property type="entry name" value="Glyco_trans_2-like"/>
</dbReference>
<evidence type="ECO:0000313" key="3">
    <source>
        <dbReference type="Proteomes" id="UP000067399"/>
    </source>
</evidence>
<dbReference type="GO" id="GO:0016758">
    <property type="term" value="F:hexosyltransferase activity"/>
    <property type="evidence" value="ECO:0007669"/>
    <property type="project" value="UniProtKB-ARBA"/>
</dbReference>
<dbReference type="SUPFAM" id="SSF53448">
    <property type="entry name" value="Nucleotide-diphospho-sugar transferases"/>
    <property type="match status" value="1"/>
</dbReference>
<sequence>MKNNTSDKPLITVLTVVLNGVDFLEETIQNIANQTYENIEYIIIDGGSTDGTLDVIKKYESLVAQWISEPDEGLYDAMNKGIDLASADWINIMNAGDKFYSNKTISEIFDGQLHNSDIIYGDMQLDREGVLQTKKAHNLDILWKKVAFCSQSAFISTQYFKQHKFNLQFSIAADFDFFYSAYFYHNAIFEYSDTIIAIFLHGGVSNTPGGARKQNFQVINSYPGLHIKFNLYYLASLLPKLIEEKVKTKIRSIK</sequence>